<sequence>MKYPIGIQSFAQLREDGFVYVDKTALLHKLVTEGKIYFLSRPRRFGKSLLVSTLKAYFQGRKGLFQGLALEELEKEWAEYPVFHVDFNGAVFMEKEALERRLESYVAEWERMYGKIPSDADLGSRFAYVLRQAHLRTGRRCVVLIDEYDKPILDVLDQGIMVRVDGQEWSLEDRNRELLKGFYSVFKAADEDLRFVLLTGVTEFSQVSVFSGFNQPADLSMDPRYEALCGITQEELERYFAEPIGAMAAQEGILVEEMMGRLKRQYDGYHFSPRLTDVYNPFSLLNAFASGLLMDYWFRSGTPTYLLRLLSHSDENLNELTGRYYDPQEFIDYKATVEKPLPMIYQSGYLTIKDYNPRRGTFLLDFPNNEVKKGFLGLAASDYFKPVRLEVNSWIQDLLDALEGGDVDRLRHLFTSFLADIPYTMRRKADERERERYFHYTFYLIFRLVSVYAVYTEKQQSEGRVDCIVETPGYVYIFEFKLDGTADEALRQIAEKGYARPYEAEARTLFCIGVGFSSQSGTVADWKVERGASLIF</sequence>
<name>A0A9E2NND7_9BACE</name>
<keyword evidence="2" id="KW-0547">Nucleotide-binding</keyword>
<dbReference type="GO" id="GO:0005524">
    <property type="term" value="F:ATP binding"/>
    <property type="evidence" value="ECO:0007669"/>
    <property type="project" value="UniProtKB-KW"/>
</dbReference>
<reference evidence="2" key="1">
    <citation type="journal article" date="2021" name="PeerJ">
        <title>Extensive microbial diversity within the chicken gut microbiome revealed by metagenomics and culture.</title>
        <authorList>
            <person name="Gilroy R."/>
            <person name="Ravi A."/>
            <person name="Getino M."/>
            <person name="Pursley I."/>
            <person name="Horton D.L."/>
            <person name="Alikhan N.F."/>
            <person name="Baker D."/>
            <person name="Gharbi K."/>
            <person name="Hall N."/>
            <person name="Watson M."/>
            <person name="Adriaenssens E.M."/>
            <person name="Foster-Nyarko E."/>
            <person name="Jarju S."/>
            <person name="Secka A."/>
            <person name="Antonio M."/>
            <person name="Oren A."/>
            <person name="Chaudhuri R.R."/>
            <person name="La Ragione R."/>
            <person name="Hildebrand F."/>
            <person name="Pallen M.J."/>
        </authorList>
    </citation>
    <scope>NUCLEOTIDE SEQUENCE</scope>
    <source>
        <strain evidence="2">B3-3758</strain>
    </source>
</reference>
<dbReference type="Pfam" id="PF09820">
    <property type="entry name" value="AAA-ATPase_like"/>
    <property type="match status" value="1"/>
</dbReference>
<evidence type="ECO:0000259" key="1">
    <source>
        <dbReference type="Pfam" id="PF09820"/>
    </source>
</evidence>
<dbReference type="InterPro" id="IPR012547">
    <property type="entry name" value="PDDEXK_9"/>
</dbReference>
<comment type="caution">
    <text evidence="2">The sequence shown here is derived from an EMBL/GenBank/DDBJ whole genome shotgun (WGS) entry which is preliminary data.</text>
</comment>
<dbReference type="Proteomes" id="UP000824236">
    <property type="component" value="Unassembled WGS sequence"/>
</dbReference>
<accession>A0A9E2NND7</accession>
<evidence type="ECO:0000313" key="2">
    <source>
        <dbReference type="EMBL" id="MBU3813617.1"/>
    </source>
</evidence>
<proteinExistence type="predicted"/>
<dbReference type="PANTHER" id="PTHR34825:SF1">
    <property type="entry name" value="AAA-ATPASE-LIKE DOMAIN-CONTAINING PROTEIN"/>
    <property type="match status" value="1"/>
</dbReference>
<evidence type="ECO:0000313" key="3">
    <source>
        <dbReference type="Proteomes" id="UP000824236"/>
    </source>
</evidence>
<protein>
    <submittedName>
        <fullName evidence="2">ATP-binding protein</fullName>
    </submittedName>
</protein>
<dbReference type="InterPro" id="IPR018631">
    <property type="entry name" value="AAA-ATPase-like_dom"/>
</dbReference>
<gene>
    <name evidence="2" type="ORF">H9791_03790</name>
</gene>
<dbReference type="AlphaFoldDB" id="A0A9E2NND7"/>
<dbReference type="SUPFAM" id="SSF52540">
    <property type="entry name" value="P-loop containing nucleoside triphosphate hydrolases"/>
    <property type="match status" value="1"/>
</dbReference>
<feature type="domain" description="AAA-ATPase-like" evidence="1">
    <location>
        <begin position="4"/>
        <end position="210"/>
    </location>
</feature>
<dbReference type="Pfam" id="PF08011">
    <property type="entry name" value="PDDEXK_9"/>
    <property type="match status" value="1"/>
</dbReference>
<organism evidence="2 3">
    <name type="scientific">Candidatus Bacteroides intestinipullorum</name>
    <dbReference type="NCBI Taxonomy" id="2838471"/>
    <lineage>
        <taxon>Bacteria</taxon>
        <taxon>Pseudomonadati</taxon>
        <taxon>Bacteroidota</taxon>
        <taxon>Bacteroidia</taxon>
        <taxon>Bacteroidales</taxon>
        <taxon>Bacteroidaceae</taxon>
        <taxon>Bacteroides</taxon>
    </lineage>
</organism>
<keyword evidence="2" id="KW-0067">ATP-binding</keyword>
<dbReference type="InterPro" id="IPR027417">
    <property type="entry name" value="P-loop_NTPase"/>
</dbReference>
<reference evidence="2" key="2">
    <citation type="submission" date="2021-04" db="EMBL/GenBank/DDBJ databases">
        <authorList>
            <person name="Gilroy R."/>
        </authorList>
    </citation>
    <scope>NUCLEOTIDE SEQUENCE</scope>
    <source>
        <strain evidence="2">B3-3758</strain>
    </source>
</reference>
<dbReference type="EMBL" id="JAHLFO010000044">
    <property type="protein sequence ID" value="MBU3813617.1"/>
    <property type="molecule type" value="Genomic_DNA"/>
</dbReference>
<dbReference type="PANTHER" id="PTHR34825">
    <property type="entry name" value="CONSERVED PROTEIN, WITH A WEAK D-GALACTARATE DEHYDRATASE/ALTRONATE HYDROLASE DOMAIN"/>
    <property type="match status" value="1"/>
</dbReference>